<keyword evidence="2" id="KW-1185">Reference proteome</keyword>
<comment type="caution">
    <text evidence="1">The sequence shown here is derived from an EMBL/GenBank/DDBJ whole genome shotgun (WGS) entry which is preliminary data.</text>
</comment>
<accession>A0AAD6IJR6</accession>
<protein>
    <submittedName>
        <fullName evidence="1">Uncharacterized protein</fullName>
    </submittedName>
</protein>
<dbReference type="EMBL" id="JAQJZL010000002">
    <property type="protein sequence ID" value="KAJ6051533.1"/>
    <property type="molecule type" value="Genomic_DNA"/>
</dbReference>
<sequence length="68" mass="7508">MDFSDVGIRHTFLNSVQLHHFFDFSPSAVAIAKEARLCVIAVVVGWITTRVISSLYDRGRNCGCGKGH</sequence>
<evidence type="ECO:0000313" key="1">
    <source>
        <dbReference type="EMBL" id="KAJ6051533.1"/>
    </source>
</evidence>
<proteinExistence type="predicted"/>
<name>A0AAD6IJR6_PENCN</name>
<gene>
    <name evidence="1" type="ORF">N7460_002067</name>
</gene>
<organism evidence="1 2">
    <name type="scientific">Penicillium canescens</name>
    <dbReference type="NCBI Taxonomy" id="5083"/>
    <lineage>
        <taxon>Eukaryota</taxon>
        <taxon>Fungi</taxon>
        <taxon>Dikarya</taxon>
        <taxon>Ascomycota</taxon>
        <taxon>Pezizomycotina</taxon>
        <taxon>Eurotiomycetes</taxon>
        <taxon>Eurotiomycetidae</taxon>
        <taxon>Eurotiales</taxon>
        <taxon>Aspergillaceae</taxon>
        <taxon>Penicillium</taxon>
    </lineage>
</organism>
<dbReference type="Proteomes" id="UP001219568">
    <property type="component" value="Unassembled WGS sequence"/>
</dbReference>
<evidence type="ECO:0000313" key="2">
    <source>
        <dbReference type="Proteomes" id="UP001219568"/>
    </source>
</evidence>
<dbReference type="AlphaFoldDB" id="A0AAD6IJR6"/>
<reference evidence="1" key="2">
    <citation type="submission" date="2023-01" db="EMBL/GenBank/DDBJ databases">
        <authorList>
            <person name="Petersen C."/>
        </authorList>
    </citation>
    <scope>NUCLEOTIDE SEQUENCE</scope>
    <source>
        <strain evidence="1">IBT 15450</strain>
    </source>
</reference>
<reference evidence="1" key="1">
    <citation type="journal article" date="2023" name="IMA Fungus">
        <title>Comparative genomic study of the Penicillium genus elucidates a diverse pangenome and 15 lateral gene transfer events.</title>
        <authorList>
            <person name="Petersen C."/>
            <person name="Sorensen T."/>
            <person name="Nielsen M.R."/>
            <person name="Sondergaard T.E."/>
            <person name="Sorensen J.L."/>
            <person name="Fitzpatrick D.A."/>
            <person name="Frisvad J.C."/>
            <person name="Nielsen K.L."/>
        </authorList>
    </citation>
    <scope>NUCLEOTIDE SEQUENCE</scope>
    <source>
        <strain evidence="1">IBT 15450</strain>
    </source>
</reference>